<gene>
    <name evidence="1" type="ORF">A6770_14715</name>
</gene>
<name>A0A367RNW7_9NOSO</name>
<evidence type="ECO:0000313" key="1">
    <source>
        <dbReference type="EMBL" id="RCJ37373.1"/>
    </source>
</evidence>
<dbReference type="AlphaFoldDB" id="A0A367RNW7"/>
<dbReference type="Proteomes" id="UP000252107">
    <property type="component" value="Unassembled WGS sequence"/>
</dbReference>
<protein>
    <submittedName>
        <fullName evidence="1">Uncharacterized protein</fullName>
    </submittedName>
</protein>
<organism evidence="1 2">
    <name type="scientific">Nostoc minutum NIES-26</name>
    <dbReference type="NCBI Taxonomy" id="1844469"/>
    <lineage>
        <taxon>Bacteria</taxon>
        <taxon>Bacillati</taxon>
        <taxon>Cyanobacteriota</taxon>
        <taxon>Cyanophyceae</taxon>
        <taxon>Nostocales</taxon>
        <taxon>Nostocaceae</taxon>
        <taxon>Nostoc</taxon>
    </lineage>
</organism>
<proteinExistence type="predicted"/>
<keyword evidence="2" id="KW-1185">Reference proteome</keyword>
<sequence>MEHWQFLIQKQGDRSWHVLESPNLEILEGWYRVLARSNLPHTDVEVRVTHSSTCEVPPKRRIQKRSRRTNSEGLMAVIPFTHLKPGIWQLRCSGDLMSDILGKSWQYSIHLQVLAQPVNEAVVGKLGTDESVFNVPAHPDFVSYDNLISAAVTTELITAQSNSDITDLLADKEEAVTGNLESTVVTTEAMSDDKPCGFGSDAPSSLSLALTQPTENGATPVLGSPQVEEVASRTATASPQSVYATPNNADTTDLLADKEEAVIGNLESTGVTTQAMSDDKPQSVYATLNNADTTDLLADKEEAVIGNLESTGVTTQAMSDDKPQSVYATPNNAATTDLFADKEEAVIDQPVSPVWLKGETTEQILQNLIDLALPVAESLLEDENTEDFLAIQPAPPLLLTLERENYIARWGQTLSISASVELQDKTNLESHTPYPENLHALELKIELRSPLGAEILNQVRQPLPDRLLPFTINSSINIPADCESKLILADISLFGALDNVGEVMLLASQSFTITADVTELLAIATTTKSNQLNLLDDASTSPMSAATREPATSIRLDLQLFNLVKTAKTTQVQPIHSFPNKPLPLPGNPEVPQEAIRVSKLNKSGDLRSPQLPKLPETQTTKAVATDAVLTDVAVTEPSLQESVEKKYITTPIAPINLEQLVIRNNRVSMLSNTFPYLKRLKTLPDDKEEVKNHAPEAFDASEFQATEDSPQMDTMGVVYENAPELASGDGQSQDDSVAEVAVVPPTLELIDDAVAEVAVIPPSSELIDNSMAEMTVVPPSSEVQLSPLIRKWMHSQGYTLPESVYLQYQDDVLNYQTMPDKQAPLSDSSQTSADDLNLSLDLNLETEIRTETDVVEVEEIDIQEHSQTGTPESFSTEAATDLPIGDRIFVEEDTENSFPNSSPPEVPPASHIKTPAWLAQEIVVDDTYSEITEDTPRSYPSQEKELPISDLASSLPLSAAGVEPLSIPQLHVPDSELIAGESVRVRVELPEVSPQVVIKLWIEDCQTRALLDGPHLLRDLLPSSSGSLEAMTQLSIPFGCLEIRIEAIALDMATQQESHKVTIVRTVIPPDLPNLQLDELLGMDI</sequence>
<reference evidence="1" key="1">
    <citation type="submission" date="2016-04" db="EMBL/GenBank/DDBJ databases">
        <authorList>
            <person name="Tabuchi Yagui T.R."/>
        </authorList>
    </citation>
    <scope>NUCLEOTIDE SEQUENCE [LARGE SCALE GENOMIC DNA]</scope>
    <source>
        <strain evidence="1">NIES-26</strain>
    </source>
</reference>
<evidence type="ECO:0000313" key="2">
    <source>
        <dbReference type="Proteomes" id="UP000252107"/>
    </source>
</evidence>
<comment type="caution">
    <text evidence="1">The sequence shown here is derived from an EMBL/GenBank/DDBJ whole genome shotgun (WGS) entry which is preliminary data.</text>
</comment>
<dbReference type="EMBL" id="LXQD01000120">
    <property type="protein sequence ID" value="RCJ37373.1"/>
    <property type="molecule type" value="Genomic_DNA"/>
</dbReference>
<accession>A0A367RNW7</accession>